<sequence>MTPQRQSFSFTPEQGVPPAVAPFSHVTQWGSLLFVTGQMPTDPATGALVAGGVLAQAEQVRRNLLACLSPFGANLDHALMVRVYLTDFTEFEAFNALYRTWFTAALPSRTCVGSTALAVGAEVEIDLIVGLPGHDTGASA</sequence>
<dbReference type="PANTHER" id="PTHR11803">
    <property type="entry name" value="2-IMINOBUTANOATE/2-IMINOPROPANOATE DEAMINASE RIDA"/>
    <property type="match status" value="1"/>
</dbReference>
<dbReference type="Pfam" id="PF01042">
    <property type="entry name" value="Ribonuc_L-PSP"/>
    <property type="match status" value="1"/>
</dbReference>
<dbReference type="Proteomes" id="UP001597145">
    <property type="component" value="Unassembled WGS sequence"/>
</dbReference>
<keyword evidence="1" id="KW-0378">Hydrolase</keyword>
<dbReference type="GO" id="GO:0016787">
    <property type="term" value="F:hydrolase activity"/>
    <property type="evidence" value="ECO:0007669"/>
    <property type="project" value="UniProtKB-KW"/>
</dbReference>
<dbReference type="PANTHER" id="PTHR11803:SF39">
    <property type="entry name" value="2-IMINOBUTANOATE_2-IMINOPROPANOATE DEAMINASE"/>
    <property type="match status" value="1"/>
</dbReference>
<proteinExistence type="predicted"/>
<dbReference type="InterPro" id="IPR006175">
    <property type="entry name" value="YjgF/YER057c/UK114"/>
</dbReference>
<name>A0ABW4G1M8_9PSEU</name>
<dbReference type="InterPro" id="IPR035959">
    <property type="entry name" value="RutC-like_sf"/>
</dbReference>
<dbReference type="RefSeq" id="WP_343981539.1">
    <property type="nucleotide sequence ID" value="NZ_BAAAJG010000014.1"/>
</dbReference>
<keyword evidence="2" id="KW-1185">Reference proteome</keyword>
<dbReference type="CDD" id="cd00448">
    <property type="entry name" value="YjgF_YER057c_UK114_family"/>
    <property type="match status" value="1"/>
</dbReference>
<evidence type="ECO:0000313" key="2">
    <source>
        <dbReference type="Proteomes" id="UP001597145"/>
    </source>
</evidence>
<dbReference type="Gene3D" id="3.30.1330.40">
    <property type="entry name" value="RutC-like"/>
    <property type="match status" value="1"/>
</dbReference>
<evidence type="ECO:0000313" key="1">
    <source>
        <dbReference type="EMBL" id="MFD1535252.1"/>
    </source>
</evidence>
<dbReference type="EC" id="3.5.-.-" evidence="1"/>
<protein>
    <submittedName>
        <fullName evidence="1">RidA family protein</fullName>
        <ecNumber evidence="1">3.5.-.-</ecNumber>
    </submittedName>
</protein>
<gene>
    <name evidence="1" type="ORF">ACFSCY_38180</name>
</gene>
<dbReference type="SUPFAM" id="SSF55298">
    <property type="entry name" value="YjgF-like"/>
    <property type="match status" value="1"/>
</dbReference>
<comment type="caution">
    <text evidence="1">The sequence shown here is derived from an EMBL/GenBank/DDBJ whole genome shotgun (WGS) entry which is preliminary data.</text>
</comment>
<dbReference type="EMBL" id="JBHUCP010000052">
    <property type="protein sequence ID" value="MFD1535252.1"/>
    <property type="molecule type" value="Genomic_DNA"/>
</dbReference>
<accession>A0ABW4G1M8</accession>
<organism evidence="1 2">
    <name type="scientific">Pseudonocardia aurantiaca</name>
    <dbReference type="NCBI Taxonomy" id="75290"/>
    <lineage>
        <taxon>Bacteria</taxon>
        <taxon>Bacillati</taxon>
        <taxon>Actinomycetota</taxon>
        <taxon>Actinomycetes</taxon>
        <taxon>Pseudonocardiales</taxon>
        <taxon>Pseudonocardiaceae</taxon>
        <taxon>Pseudonocardia</taxon>
    </lineage>
</organism>
<reference evidence="2" key="1">
    <citation type="journal article" date="2019" name="Int. J. Syst. Evol. Microbiol.">
        <title>The Global Catalogue of Microorganisms (GCM) 10K type strain sequencing project: providing services to taxonomists for standard genome sequencing and annotation.</title>
        <authorList>
            <consortium name="The Broad Institute Genomics Platform"/>
            <consortium name="The Broad Institute Genome Sequencing Center for Infectious Disease"/>
            <person name="Wu L."/>
            <person name="Ma J."/>
        </authorList>
    </citation>
    <scope>NUCLEOTIDE SEQUENCE [LARGE SCALE GENOMIC DNA]</scope>
    <source>
        <strain evidence="2">JCM 12165</strain>
    </source>
</reference>